<dbReference type="InterPro" id="IPR016035">
    <property type="entry name" value="Acyl_Trfase/lysoPLipase"/>
</dbReference>
<dbReference type="InterPro" id="IPR002642">
    <property type="entry name" value="LysoPLipase_cat_dom"/>
</dbReference>
<keyword evidence="5 8" id="KW-0442">Lipid degradation</keyword>
<comment type="similarity">
    <text evidence="1 9">Belongs to the lysophospholipase family.</text>
</comment>
<keyword evidence="3 9" id="KW-0732">Signal</keyword>
<feature type="signal peptide" evidence="9">
    <location>
        <begin position="1"/>
        <end position="20"/>
    </location>
</feature>
<evidence type="ECO:0000256" key="4">
    <source>
        <dbReference type="ARBA" id="ARBA00022801"/>
    </source>
</evidence>
<evidence type="ECO:0000313" key="12">
    <source>
        <dbReference type="EMBL" id="GAV53020.1"/>
    </source>
</evidence>
<dbReference type="Gene3D" id="3.40.1090.10">
    <property type="entry name" value="Cytosolic phospholipase A2 catalytic domain"/>
    <property type="match status" value="1"/>
</dbReference>
<dbReference type="Proteomes" id="UP000187013">
    <property type="component" value="Unassembled WGS sequence"/>
</dbReference>
<feature type="compositionally biased region" description="Basic residues" evidence="10">
    <location>
        <begin position="122"/>
        <end position="139"/>
    </location>
</feature>
<evidence type="ECO:0000256" key="2">
    <source>
        <dbReference type="ARBA" id="ARBA00013274"/>
    </source>
</evidence>
<feature type="region of interest" description="Disordered" evidence="10">
    <location>
        <begin position="116"/>
        <end position="153"/>
    </location>
</feature>
<dbReference type="PANTHER" id="PTHR10728">
    <property type="entry name" value="CYTOSOLIC PHOSPHOLIPASE A2"/>
    <property type="match status" value="1"/>
</dbReference>
<evidence type="ECO:0000256" key="10">
    <source>
        <dbReference type="SAM" id="MobiDB-lite"/>
    </source>
</evidence>
<dbReference type="PROSITE" id="PS51210">
    <property type="entry name" value="PLA2C"/>
    <property type="match status" value="1"/>
</dbReference>
<dbReference type="GO" id="GO:0005829">
    <property type="term" value="C:cytosol"/>
    <property type="evidence" value="ECO:0007669"/>
    <property type="project" value="TreeGrafter"/>
</dbReference>
<dbReference type="GO" id="GO:0005886">
    <property type="term" value="C:plasma membrane"/>
    <property type="evidence" value="ECO:0007669"/>
    <property type="project" value="TreeGrafter"/>
</dbReference>
<proteinExistence type="inferred from homology"/>
<evidence type="ECO:0000256" key="1">
    <source>
        <dbReference type="ARBA" id="ARBA00008780"/>
    </source>
</evidence>
<dbReference type="SMART" id="SM00022">
    <property type="entry name" value="PLAc"/>
    <property type="match status" value="1"/>
</dbReference>
<comment type="caution">
    <text evidence="12">The sequence shown here is derived from an EMBL/GenBank/DDBJ whole genome shotgun (WGS) entry which is preliminary data.</text>
</comment>
<dbReference type="GO" id="GO:0005783">
    <property type="term" value="C:endoplasmic reticulum"/>
    <property type="evidence" value="ECO:0007669"/>
    <property type="project" value="TreeGrafter"/>
</dbReference>
<dbReference type="GO" id="GO:0004622">
    <property type="term" value="F:phosphatidylcholine lysophospholipase activity"/>
    <property type="evidence" value="ECO:0007669"/>
    <property type="project" value="UniProtKB-EC"/>
</dbReference>
<evidence type="ECO:0000259" key="11">
    <source>
        <dbReference type="PROSITE" id="PS51210"/>
    </source>
</evidence>
<feature type="region of interest" description="Disordered" evidence="10">
    <location>
        <begin position="28"/>
        <end position="53"/>
    </location>
</feature>
<evidence type="ECO:0000256" key="7">
    <source>
        <dbReference type="ARBA" id="ARBA00023180"/>
    </source>
</evidence>
<accession>A0A1Q3ABM1</accession>
<dbReference type="OrthoDB" id="4084751at2759"/>
<evidence type="ECO:0000256" key="3">
    <source>
        <dbReference type="ARBA" id="ARBA00022729"/>
    </source>
</evidence>
<keyword evidence="7" id="KW-0325">Glycoprotein</keyword>
<dbReference type="Pfam" id="PF01735">
    <property type="entry name" value="PLA2_B"/>
    <property type="match status" value="1"/>
</dbReference>
<feature type="compositionally biased region" description="Low complexity" evidence="10">
    <location>
        <begin position="28"/>
        <end position="46"/>
    </location>
</feature>
<name>A0A1Q3ABM1_ZYGRO</name>
<reference evidence="12 13" key="1">
    <citation type="submission" date="2016-08" db="EMBL/GenBank/DDBJ databases">
        <title>Draft genome sequence of allopolyploid Zygosaccharomyces rouxii.</title>
        <authorList>
            <person name="Watanabe J."/>
            <person name="Uehara K."/>
            <person name="Mogi Y."/>
            <person name="Tsukioka Y."/>
        </authorList>
    </citation>
    <scope>NUCLEOTIDE SEQUENCE [LARGE SCALE GENOMIC DNA]</scope>
    <source>
        <strain evidence="12 13">NBRC 110957</strain>
    </source>
</reference>
<dbReference type="GO" id="GO:0004623">
    <property type="term" value="F:phospholipase A2 activity"/>
    <property type="evidence" value="ECO:0007669"/>
    <property type="project" value="TreeGrafter"/>
</dbReference>
<dbReference type="FunFam" id="3.40.1090.10:FF:000010">
    <property type="entry name" value="Lysophospholipase"/>
    <property type="match status" value="1"/>
</dbReference>
<feature type="domain" description="PLA2c" evidence="11">
    <location>
        <begin position="57"/>
        <end position="638"/>
    </location>
</feature>
<evidence type="ECO:0000256" key="9">
    <source>
        <dbReference type="RuleBase" id="RU362103"/>
    </source>
</evidence>
<dbReference type="SUPFAM" id="SSF52151">
    <property type="entry name" value="FabD/lysophospholipase-like"/>
    <property type="match status" value="1"/>
</dbReference>
<evidence type="ECO:0000256" key="8">
    <source>
        <dbReference type="PROSITE-ProRule" id="PRU00555"/>
    </source>
</evidence>
<feature type="chain" id="PRO_5011811482" description="Lysophospholipase" evidence="9">
    <location>
        <begin position="21"/>
        <end position="735"/>
    </location>
</feature>
<dbReference type="GO" id="GO:0005576">
    <property type="term" value="C:extracellular region"/>
    <property type="evidence" value="ECO:0007669"/>
    <property type="project" value="TreeGrafter"/>
</dbReference>
<feature type="compositionally biased region" description="Low complexity" evidence="10">
    <location>
        <begin position="140"/>
        <end position="152"/>
    </location>
</feature>
<sequence>MLIISSLVVLLGFLQAVALASKHSSASPTRSASQAASSAKNLNNSAVGNGYAPRKIKCPSNETSFLRDADGLSSAEKEWLEKREVLVSESLRQFMLQSWRNFTNATGTVSQLFPVSNASHHSSGKPHKFHSKAHRHHGGHNASSPNNSSSSHQDLYSLVPKIGVAASGGSYRAMFNGAGMLAAMDDRTRGSVEHGLGGLLQSSSYLVGSSGGAWLVGTLVGNNWTSVQSIIDNIRSNNSVWGASHSLSDAGNSSNMQWLSAVKNEVDAKKAAGFPLSLSDYLGHAMAYDFFPQLAHGAANHTVSDVRDMKTFQDAEMPFPLVLAQYEAPDEVNSPLNSTVFEFNPFEMGSWDETLNGFTDVKYLGTNVSNGAPVHKNSCVVGFDNYGFVLGISASLFNPGTSPQLESSSLQNFFGGAVNSNTSHVAEYTPNPFKNAHFGPKDGTLTKEDSLHLVDGGEDGQIIPFVPLLQKERGLDVIIALDNSAVTSNNWPDGSSLVATYERQFGKMGKNIAFPPVPDLKTFEEEKLNQRITFFGCDDSELNNLSHVPPLIVYMPNTQHSFASNTSTYQVSYKEDERLEMIRNGFEAATMGNLTQDSNFGGCIACAVAKRKQQSNNISLPKECDACFSKYCWRGPVAHNVTTWNSTSEATLGFGARNLTSNVTWNATTWKPFGNGTVNLTAIVDQDHTNSTAFRGKKYGDSKVDRGSKHNSAAGLSVSKTLTLVSLFGLMIITP</sequence>
<dbReference type="EMBL" id="BDGX01000035">
    <property type="protein sequence ID" value="GAV53020.1"/>
    <property type="molecule type" value="Genomic_DNA"/>
</dbReference>
<dbReference type="AlphaFoldDB" id="A0A1Q3ABM1"/>
<evidence type="ECO:0000313" key="13">
    <source>
        <dbReference type="Proteomes" id="UP000187013"/>
    </source>
</evidence>
<keyword evidence="4 8" id="KW-0378">Hydrolase</keyword>
<gene>
    <name evidence="12" type="ORF">ZYGR_0AI03020</name>
</gene>
<evidence type="ECO:0000256" key="5">
    <source>
        <dbReference type="ARBA" id="ARBA00022963"/>
    </source>
</evidence>
<keyword evidence="6 8" id="KW-0443">Lipid metabolism</keyword>
<dbReference type="PANTHER" id="PTHR10728:SF33">
    <property type="entry name" value="LYSOPHOSPHOLIPASE 1-RELATED"/>
    <property type="match status" value="1"/>
</dbReference>
<organism evidence="12 13">
    <name type="scientific">Zygosaccharomyces rouxii</name>
    <dbReference type="NCBI Taxonomy" id="4956"/>
    <lineage>
        <taxon>Eukaryota</taxon>
        <taxon>Fungi</taxon>
        <taxon>Dikarya</taxon>
        <taxon>Ascomycota</taxon>
        <taxon>Saccharomycotina</taxon>
        <taxon>Saccharomycetes</taxon>
        <taxon>Saccharomycetales</taxon>
        <taxon>Saccharomycetaceae</taxon>
        <taxon>Zygosaccharomyces</taxon>
    </lineage>
</organism>
<comment type="catalytic activity">
    <reaction evidence="9">
        <text>a 1-acyl-sn-glycero-3-phosphocholine + H2O = sn-glycerol 3-phosphocholine + a fatty acid + H(+)</text>
        <dbReference type="Rhea" id="RHEA:15177"/>
        <dbReference type="ChEBI" id="CHEBI:15377"/>
        <dbReference type="ChEBI" id="CHEBI:15378"/>
        <dbReference type="ChEBI" id="CHEBI:16870"/>
        <dbReference type="ChEBI" id="CHEBI:28868"/>
        <dbReference type="ChEBI" id="CHEBI:58168"/>
        <dbReference type="EC" id="3.1.1.5"/>
    </reaction>
</comment>
<dbReference type="GO" id="GO:0046475">
    <property type="term" value="P:glycerophospholipid catabolic process"/>
    <property type="evidence" value="ECO:0007669"/>
    <property type="project" value="TreeGrafter"/>
</dbReference>
<evidence type="ECO:0000256" key="6">
    <source>
        <dbReference type="ARBA" id="ARBA00023098"/>
    </source>
</evidence>
<dbReference type="EC" id="3.1.1.5" evidence="2 9"/>
<protein>
    <recommendedName>
        <fullName evidence="2 9">Lysophospholipase</fullName>
        <ecNumber evidence="2 9">3.1.1.5</ecNumber>
    </recommendedName>
</protein>